<sequence>MDTSVPHPARRYNYWLGGKDHFAADRASGDAIAEAFPSAPAAARANRRFLQRAVQYLAEEAGVRQFLDVGAGLPVPDNTHEIAQRIDPAARVLYVDNDPLVMAHARALLCGTAQGRTDYLEADLRDPRSILTSPAFRATLRQEQPIAVLLAAVLHFLTDDGEAAHAVGCLVEALPSGSYLVISHFTLDLSPQEDRQRYQRMYRAGQTDVHARTGETIEGYFRGLNLVDPGIVPITQWRPDTDDSELTPAQVAIYGAVGRVP</sequence>
<dbReference type="GO" id="GO:0008168">
    <property type="term" value="F:methyltransferase activity"/>
    <property type="evidence" value="ECO:0007669"/>
    <property type="project" value="UniProtKB-KW"/>
</dbReference>
<dbReference type="AlphaFoldDB" id="A0A561VS99"/>
<dbReference type="GO" id="GO:0032259">
    <property type="term" value="P:methylation"/>
    <property type="evidence" value="ECO:0007669"/>
    <property type="project" value="UniProtKB-KW"/>
</dbReference>
<name>A0A561VS99_ACTTI</name>
<evidence type="ECO:0000313" key="1">
    <source>
        <dbReference type="EMBL" id="TWG14494.1"/>
    </source>
</evidence>
<gene>
    <name evidence="1" type="ORF">FHX34_104794</name>
</gene>
<organism evidence="1 2">
    <name type="scientific">Actinoplanes teichomyceticus</name>
    <dbReference type="NCBI Taxonomy" id="1867"/>
    <lineage>
        <taxon>Bacteria</taxon>
        <taxon>Bacillati</taxon>
        <taxon>Actinomycetota</taxon>
        <taxon>Actinomycetes</taxon>
        <taxon>Micromonosporales</taxon>
        <taxon>Micromonosporaceae</taxon>
        <taxon>Actinoplanes</taxon>
    </lineage>
</organism>
<accession>A0A561VS99</accession>
<keyword evidence="2" id="KW-1185">Reference proteome</keyword>
<proteinExistence type="predicted"/>
<protein>
    <submittedName>
        <fullName evidence="1">S-adenosyl methyltransferase</fullName>
    </submittedName>
</protein>
<dbReference type="EMBL" id="VIWY01000004">
    <property type="protein sequence ID" value="TWG14494.1"/>
    <property type="molecule type" value="Genomic_DNA"/>
</dbReference>
<dbReference type="Pfam" id="PF04672">
    <property type="entry name" value="Methyltransf_19"/>
    <property type="match status" value="1"/>
</dbReference>
<comment type="caution">
    <text evidence="1">The sequence shown here is derived from an EMBL/GenBank/DDBJ whole genome shotgun (WGS) entry which is preliminary data.</text>
</comment>
<evidence type="ECO:0000313" key="2">
    <source>
        <dbReference type="Proteomes" id="UP000320239"/>
    </source>
</evidence>
<dbReference type="Proteomes" id="UP000320239">
    <property type="component" value="Unassembled WGS sequence"/>
</dbReference>
<dbReference type="InterPro" id="IPR029063">
    <property type="entry name" value="SAM-dependent_MTases_sf"/>
</dbReference>
<dbReference type="PIRSF" id="PIRSF017393">
    <property type="entry name" value="MTase_SAV2177"/>
    <property type="match status" value="1"/>
</dbReference>
<dbReference type="InterPro" id="IPR006764">
    <property type="entry name" value="SAM_dep_MeTrfase_SAV2177_type"/>
</dbReference>
<dbReference type="OrthoDB" id="4073278at2"/>
<keyword evidence="1" id="KW-0489">Methyltransferase</keyword>
<reference evidence="1 2" key="1">
    <citation type="submission" date="2019-06" db="EMBL/GenBank/DDBJ databases">
        <title>Sequencing the genomes of 1000 actinobacteria strains.</title>
        <authorList>
            <person name="Klenk H.-P."/>
        </authorList>
    </citation>
    <scope>NUCLEOTIDE SEQUENCE [LARGE SCALE GENOMIC DNA]</scope>
    <source>
        <strain evidence="1 2">DSM 43866</strain>
    </source>
</reference>
<dbReference type="Gene3D" id="3.40.50.150">
    <property type="entry name" value="Vaccinia Virus protein VP39"/>
    <property type="match status" value="1"/>
</dbReference>
<dbReference type="SUPFAM" id="SSF53335">
    <property type="entry name" value="S-adenosyl-L-methionine-dependent methyltransferases"/>
    <property type="match status" value="1"/>
</dbReference>
<keyword evidence="1" id="KW-0808">Transferase</keyword>